<evidence type="ECO:0000313" key="9">
    <source>
        <dbReference type="Proteomes" id="UP000005220"/>
    </source>
</evidence>
<accession>H2AQX7</accession>
<evidence type="ECO:0000256" key="4">
    <source>
        <dbReference type="ARBA" id="ARBA00023136"/>
    </source>
</evidence>
<dbReference type="EMBL" id="HE650822">
    <property type="protein sequence ID" value="CCF56777.1"/>
    <property type="molecule type" value="Genomic_DNA"/>
</dbReference>
<dbReference type="STRING" id="1071382.H2AQX7"/>
<dbReference type="InterPro" id="IPR013320">
    <property type="entry name" value="ConA-like_dom_sf"/>
</dbReference>
<keyword evidence="4 6" id="KW-0472">Membrane</keyword>
<dbReference type="GO" id="GO:0016020">
    <property type="term" value="C:membrane"/>
    <property type="evidence" value="ECO:0007669"/>
    <property type="project" value="UniProtKB-SubCell"/>
</dbReference>
<dbReference type="PANTHER" id="PTHR12864">
    <property type="entry name" value="RAN BINDING PROTEIN 9-RELATED"/>
    <property type="match status" value="1"/>
</dbReference>
<evidence type="ECO:0000313" key="8">
    <source>
        <dbReference type="EMBL" id="CCF56777.1"/>
    </source>
</evidence>
<feature type="compositionally biased region" description="Acidic residues" evidence="5">
    <location>
        <begin position="555"/>
        <end position="568"/>
    </location>
</feature>
<name>H2AQX7_KAZAF</name>
<evidence type="ECO:0000256" key="6">
    <source>
        <dbReference type="SAM" id="Phobius"/>
    </source>
</evidence>
<sequence length="613" mass="69885">MRYKSSSLIGISINVATLLFGSSYAYLLPRDFQNKAVDGESYPDGFTEDNFDVELMLYSVGSMLIMYLFICIIYLGVRYVITSVVVRNSTVSLSTDEEYQTSRSRNLIEMMNARWPSALDDQDEVKDKVLRLPAEEQFYYKQGEEYIRQNPPLLISPLPISEEDEFVDPIINEQTNQFIEEEGAYAWEFQPDQNLPNDTIMVENKTEITFLNYNYDASVQTNLPIPCINRVYYCEFKIFELNTSNVSRSISDNETVLTQSSSESDADEEEEEEEEVARDNQHHSLSSKSETNDLISFGLSTSPYPYFRLPGRHHHSIAYDSNGSRRFNDSFELDPELKNLFPSCEKGDVIGIGYRSRSGTVFFTRNGKKLNEKSVGGHIRGWKFKYLYPTVGANVPCKIHVNFGTYGFLYIEANVKKWGYSKMNGMKLPPPSYDQYGQDALLESAGEDNDDSNNDDRSVFFAKFNEDSLRDENGQLLPPPPGFEFSTSPHAYSINEEINMDSLPMDPPNYSDNESSYKSPFAKIPMIGSSKKLQGLLNFDRESIKTAIEGSEGQDKDDYDDYDDDDLDDDYEIRAESEVYSDDEFDDLTTELQHMIQQDAASHASSSNNSTLQ</sequence>
<feature type="transmembrane region" description="Helical" evidence="6">
    <location>
        <begin position="55"/>
        <end position="77"/>
    </location>
</feature>
<dbReference type="SMART" id="SM00449">
    <property type="entry name" value="SPRY"/>
    <property type="match status" value="1"/>
</dbReference>
<dbReference type="GO" id="GO:0043328">
    <property type="term" value="P:protein transport to vacuole involved in ubiquitin-dependent protein catabolic process via the multivesicular body sorting pathway"/>
    <property type="evidence" value="ECO:0007669"/>
    <property type="project" value="EnsemblFungi"/>
</dbReference>
<evidence type="ECO:0000256" key="2">
    <source>
        <dbReference type="ARBA" id="ARBA00022692"/>
    </source>
</evidence>
<dbReference type="Gene3D" id="2.60.120.920">
    <property type="match status" value="1"/>
</dbReference>
<evidence type="ECO:0000256" key="5">
    <source>
        <dbReference type="SAM" id="MobiDB-lite"/>
    </source>
</evidence>
<keyword evidence="2 6" id="KW-0812">Transmembrane</keyword>
<protein>
    <recommendedName>
        <fullName evidence="7">SPRY domain-containing protein</fullName>
    </recommendedName>
</protein>
<proteinExistence type="predicted"/>
<dbReference type="InterPro" id="IPR050618">
    <property type="entry name" value="Ubq-SigPath_Reg"/>
</dbReference>
<dbReference type="HOGENOM" id="CLU_016552_3_0_1"/>
<evidence type="ECO:0000256" key="3">
    <source>
        <dbReference type="ARBA" id="ARBA00022989"/>
    </source>
</evidence>
<comment type="subcellular location">
    <subcellularLocation>
        <location evidence="1">Membrane</location>
    </subcellularLocation>
</comment>
<organism evidence="8 9">
    <name type="scientific">Kazachstania africana (strain ATCC 22294 / BCRC 22015 / CBS 2517 / CECT 1963 / NBRC 1671 / NRRL Y-8276)</name>
    <name type="common">Yeast</name>
    <name type="synonym">Kluyveromyces africanus</name>
    <dbReference type="NCBI Taxonomy" id="1071382"/>
    <lineage>
        <taxon>Eukaryota</taxon>
        <taxon>Fungi</taxon>
        <taxon>Dikarya</taxon>
        <taxon>Ascomycota</taxon>
        <taxon>Saccharomycotina</taxon>
        <taxon>Saccharomycetes</taxon>
        <taxon>Saccharomycetales</taxon>
        <taxon>Saccharomycetaceae</taxon>
        <taxon>Kazachstania</taxon>
    </lineage>
</organism>
<feature type="domain" description="SPRY" evidence="7">
    <location>
        <begin position="229"/>
        <end position="407"/>
    </location>
</feature>
<dbReference type="InterPro" id="IPR035780">
    <property type="entry name" value="SPRY_Ssh4-like"/>
</dbReference>
<reference evidence="8 9" key="1">
    <citation type="journal article" date="2011" name="Proc. Natl. Acad. Sci. U.S.A.">
        <title>Evolutionary erosion of yeast sex chromosomes by mating-type switching accidents.</title>
        <authorList>
            <person name="Gordon J.L."/>
            <person name="Armisen D."/>
            <person name="Proux-Wera E."/>
            <person name="Oheigeartaigh S.S."/>
            <person name="Byrne K.P."/>
            <person name="Wolfe K.H."/>
        </authorList>
    </citation>
    <scope>NUCLEOTIDE SEQUENCE [LARGE SCALE GENOMIC DNA]</scope>
    <source>
        <strain evidence="9">ATCC 22294 / BCRC 22015 / CBS 2517 / CECT 1963 / NBRC 1671 / NRRL Y-8276</strain>
    </source>
</reference>
<feature type="region of interest" description="Disordered" evidence="5">
    <location>
        <begin position="252"/>
        <end position="289"/>
    </location>
</feature>
<dbReference type="SUPFAM" id="SSF49899">
    <property type="entry name" value="Concanavalin A-like lectins/glucanases"/>
    <property type="match status" value="1"/>
</dbReference>
<evidence type="ECO:0000256" key="1">
    <source>
        <dbReference type="ARBA" id="ARBA00004370"/>
    </source>
</evidence>
<keyword evidence="9" id="KW-1185">Reference proteome</keyword>
<gene>
    <name evidence="8" type="primary">KAFR0B04810</name>
    <name evidence="8" type="ORF">KAFR_0B04810</name>
</gene>
<dbReference type="OrthoDB" id="258495at2759"/>
<dbReference type="GO" id="GO:0005768">
    <property type="term" value="C:endosome"/>
    <property type="evidence" value="ECO:0007669"/>
    <property type="project" value="EnsemblFungi"/>
</dbReference>
<feature type="compositionally biased region" description="Acidic residues" evidence="5">
    <location>
        <begin position="264"/>
        <end position="276"/>
    </location>
</feature>
<dbReference type="RefSeq" id="XP_003955912.1">
    <property type="nucleotide sequence ID" value="XM_003955863.1"/>
</dbReference>
<dbReference type="CDD" id="cd12910">
    <property type="entry name" value="SPRY_SSH4_like"/>
    <property type="match status" value="1"/>
</dbReference>
<feature type="region of interest" description="Disordered" evidence="5">
    <location>
        <begin position="547"/>
        <end position="568"/>
    </location>
</feature>
<dbReference type="FunCoup" id="H2AQX7">
    <property type="interactions" value="71"/>
</dbReference>
<dbReference type="KEGG" id="kaf:KAFR_0B04810"/>
<dbReference type="eggNOG" id="KOG1477">
    <property type="taxonomic scope" value="Eukaryota"/>
</dbReference>
<evidence type="ECO:0000259" key="7">
    <source>
        <dbReference type="SMART" id="SM00449"/>
    </source>
</evidence>
<dbReference type="InterPro" id="IPR003877">
    <property type="entry name" value="SPRY_dom"/>
</dbReference>
<dbReference type="Pfam" id="PF00622">
    <property type="entry name" value="SPRY"/>
    <property type="match status" value="1"/>
</dbReference>
<dbReference type="InterPro" id="IPR043136">
    <property type="entry name" value="B30.2/SPRY_sf"/>
</dbReference>
<dbReference type="GO" id="GO:1990756">
    <property type="term" value="F:ubiquitin-like ligase-substrate adaptor activity"/>
    <property type="evidence" value="ECO:0007669"/>
    <property type="project" value="EnsemblFungi"/>
</dbReference>
<dbReference type="GeneID" id="13884659"/>
<keyword evidence="3 6" id="KW-1133">Transmembrane helix</keyword>
<dbReference type="Proteomes" id="UP000005220">
    <property type="component" value="Chromosome 2"/>
</dbReference>
<dbReference type="InParanoid" id="H2AQX7"/>
<dbReference type="AlphaFoldDB" id="H2AQX7"/>
<feature type="transmembrane region" description="Helical" evidence="6">
    <location>
        <begin position="7"/>
        <end position="27"/>
    </location>
</feature>